<dbReference type="SUPFAM" id="SSF46785">
    <property type="entry name" value="Winged helix' DNA-binding domain"/>
    <property type="match status" value="1"/>
</dbReference>
<protein>
    <submittedName>
        <fullName evidence="3">Replication initiation protein</fullName>
    </submittedName>
</protein>
<evidence type="ECO:0000256" key="1">
    <source>
        <dbReference type="ARBA" id="ARBA00038283"/>
    </source>
</evidence>
<dbReference type="Proteomes" id="UP001280629">
    <property type="component" value="Unassembled WGS sequence"/>
</dbReference>
<gene>
    <name evidence="3" type="ORF">QT716_12945</name>
</gene>
<feature type="domain" description="Initiator Rep protein WH1" evidence="2">
    <location>
        <begin position="7"/>
        <end position="84"/>
    </location>
</feature>
<reference evidence="3 4" key="1">
    <citation type="submission" date="2023-06" db="EMBL/GenBank/DDBJ databases">
        <title>Sporosarcina sp. nov., isolated from Korean traditional fermented seafood 'Jeotgal'.</title>
        <authorList>
            <person name="Yang A.-I."/>
            <person name="Shin N.-R."/>
        </authorList>
    </citation>
    <scope>NUCLEOTIDE SEQUENCE [LARGE SCALE GENOMIC DNA]</scope>
    <source>
        <strain evidence="3 4">KCTC3840</strain>
    </source>
</reference>
<dbReference type="InterPro" id="IPR000525">
    <property type="entry name" value="Initiator_Rep_WH1"/>
</dbReference>
<dbReference type="InterPro" id="IPR036388">
    <property type="entry name" value="WH-like_DNA-bd_sf"/>
</dbReference>
<dbReference type="Gene3D" id="1.10.10.10">
    <property type="entry name" value="Winged helix-like DNA-binding domain superfamily/Winged helix DNA-binding domain"/>
    <property type="match status" value="1"/>
</dbReference>
<accession>A0ABU4G1U2</accession>
<evidence type="ECO:0000313" key="4">
    <source>
        <dbReference type="Proteomes" id="UP001280629"/>
    </source>
</evidence>
<dbReference type="EMBL" id="JAUBDH010000008">
    <property type="protein sequence ID" value="MDW0110945.1"/>
    <property type="molecule type" value="Genomic_DNA"/>
</dbReference>
<dbReference type="InterPro" id="IPR036390">
    <property type="entry name" value="WH_DNA-bd_sf"/>
</dbReference>
<evidence type="ECO:0000313" key="3">
    <source>
        <dbReference type="EMBL" id="MDW0110945.1"/>
    </source>
</evidence>
<name>A0ABU4G1U2_9BACL</name>
<dbReference type="Pfam" id="PF01051">
    <property type="entry name" value="Rep3_N"/>
    <property type="match status" value="1"/>
</dbReference>
<evidence type="ECO:0000259" key="2">
    <source>
        <dbReference type="Pfam" id="PF01051"/>
    </source>
</evidence>
<sequence length="105" mass="12295">MNEKYVVTQSNNLIEARHVKPLSAREQKIILTMVSMIQPNDKDFKEYRVSIQEFSEMLGLKGHAKYEEIKEVALRLQEKQYLFLTQMVLLQRTGLLVSVIKKVKV</sequence>
<comment type="similarity">
    <text evidence="1">Belongs to the initiator RepB protein family.</text>
</comment>
<comment type="caution">
    <text evidence="3">The sequence shown here is derived from an EMBL/GenBank/DDBJ whole genome shotgun (WGS) entry which is preliminary data.</text>
</comment>
<keyword evidence="4" id="KW-1185">Reference proteome</keyword>
<proteinExistence type="inferred from homology"/>
<organism evidence="3 4">
    <name type="scientific">Sporosarcina aquimarina</name>
    <dbReference type="NCBI Taxonomy" id="114975"/>
    <lineage>
        <taxon>Bacteria</taxon>
        <taxon>Bacillati</taxon>
        <taxon>Bacillota</taxon>
        <taxon>Bacilli</taxon>
        <taxon>Bacillales</taxon>
        <taxon>Caryophanaceae</taxon>
        <taxon>Sporosarcina</taxon>
    </lineage>
</organism>